<dbReference type="EMBL" id="WJBU01000012">
    <property type="protein sequence ID" value="MRD48320.1"/>
    <property type="molecule type" value="Genomic_DNA"/>
</dbReference>
<sequence>MQQASHAVTPGTASAGMVAALAANLSARWTIRHRVDADMAFLSTLYASTREDEMRIVPWPPEVKQAFLQDQFNKQHTHYLSGYPDALWLILEQAGEPAGRIYVEQTNSEIRLMEISLLPAHRNAGLGTSLMSALLDFADLQGLPVTLHVEPYNPAKRLYQRCGFLDVETHGYYVLMQRMPHGKAS</sequence>
<protein>
    <submittedName>
        <fullName evidence="2">GNAT family N-acetyltransferase</fullName>
    </submittedName>
</protein>
<evidence type="ECO:0000259" key="1">
    <source>
        <dbReference type="PROSITE" id="PS51186"/>
    </source>
</evidence>
<feature type="domain" description="N-acetyltransferase" evidence="1">
    <location>
        <begin position="43"/>
        <end position="181"/>
    </location>
</feature>
<dbReference type="Proteomes" id="UP000487350">
    <property type="component" value="Unassembled WGS sequence"/>
</dbReference>
<proteinExistence type="predicted"/>
<dbReference type="Pfam" id="PF00583">
    <property type="entry name" value="Acetyltransf_1"/>
    <property type="match status" value="1"/>
</dbReference>
<keyword evidence="3" id="KW-1185">Reference proteome</keyword>
<dbReference type="SUPFAM" id="SSF55729">
    <property type="entry name" value="Acyl-CoA N-acyltransferases (Nat)"/>
    <property type="match status" value="1"/>
</dbReference>
<accession>A0A844AUX9</accession>
<evidence type="ECO:0000313" key="2">
    <source>
        <dbReference type="EMBL" id="MRD48320.1"/>
    </source>
</evidence>
<dbReference type="PROSITE" id="PS51186">
    <property type="entry name" value="GNAT"/>
    <property type="match status" value="1"/>
</dbReference>
<comment type="caution">
    <text evidence="2">The sequence shown here is derived from an EMBL/GenBank/DDBJ whole genome shotgun (WGS) entry which is preliminary data.</text>
</comment>
<dbReference type="Gene3D" id="3.40.630.30">
    <property type="match status" value="1"/>
</dbReference>
<dbReference type="InterPro" id="IPR016181">
    <property type="entry name" value="Acyl_CoA_acyltransferase"/>
</dbReference>
<gene>
    <name evidence="2" type="ORF">GHT07_13605</name>
</gene>
<dbReference type="CDD" id="cd04301">
    <property type="entry name" value="NAT_SF"/>
    <property type="match status" value="1"/>
</dbReference>
<dbReference type="InterPro" id="IPR000182">
    <property type="entry name" value="GNAT_dom"/>
</dbReference>
<organism evidence="2 3">
    <name type="scientific">Caenimonas koreensis DSM 17982</name>
    <dbReference type="NCBI Taxonomy" id="1121255"/>
    <lineage>
        <taxon>Bacteria</taxon>
        <taxon>Pseudomonadati</taxon>
        <taxon>Pseudomonadota</taxon>
        <taxon>Betaproteobacteria</taxon>
        <taxon>Burkholderiales</taxon>
        <taxon>Comamonadaceae</taxon>
        <taxon>Caenimonas</taxon>
    </lineage>
</organism>
<keyword evidence="2" id="KW-0808">Transferase</keyword>
<dbReference type="GO" id="GO:0016747">
    <property type="term" value="F:acyltransferase activity, transferring groups other than amino-acyl groups"/>
    <property type="evidence" value="ECO:0007669"/>
    <property type="project" value="InterPro"/>
</dbReference>
<dbReference type="AlphaFoldDB" id="A0A844AUX9"/>
<dbReference type="OrthoDB" id="5525374at2"/>
<evidence type="ECO:0000313" key="3">
    <source>
        <dbReference type="Proteomes" id="UP000487350"/>
    </source>
</evidence>
<dbReference type="RefSeq" id="WP_153585642.1">
    <property type="nucleotide sequence ID" value="NZ_WJBU01000012.1"/>
</dbReference>
<name>A0A844AUX9_9BURK</name>
<reference evidence="2 3" key="1">
    <citation type="submission" date="2019-11" db="EMBL/GenBank/DDBJ databases">
        <title>Caenimonas koreensis gen. nov., sp. nov., isolated from activated sludge.</title>
        <authorList>
            <person name="Seung H.R."/>
        </authorList>
    </citation>
    <scope>NUCLEOTIDE SEQUENCE [LARGE SCALE GENOMIC DNA]</scope>
    <source>
        <strain evidence="2 3">EMB320</strain>
    </source>
</reference>